<dbReference type="PROSITE" id="PS50949">
    <property type="entry name" value="HTH_GNTR"/>
    <property type="match status" value="1"/>
</dbReference>
<accession>A0A1Y4MKG8</accession>
<dbReference type="PANTHER" id="PTHR43537">
    <property type="entry name" value="TRANSCRIPTIONAL REGULATOR, GNTR FAMILY"/>
    <property type="match status" value="1"/>
</dbReference>
<feature type="domain" description="HTH gntR-type" evidence="4">
    <location>
        <begin position="30"/>
        <end position="97"/>
    </location>
</feature>
<protein>
    <recommendedName>
        <fullName evidence="4">HTH gntR-type domain-containing protein</fullName>
    </recommendedName>
</protein>
<dbReference type="CDD" id="cd07377">
    <property type="entry name" value="WHTH_GntR"/>
    <property type="match status" value="1"/>
</dbReference>
<dbReference type="EMBL" id="NFKP01000011">
    <property type="protein sequence ID" value="OUP69235.1"/>
    <property type="molecule type" value="Genomic_DNA"/>
</dbReference>
<dbReference type="GO" id="GO:0003700">
    <property type="term" value="F:DNA-binding transcription factor activity"/>
    <property type="evidence" value="ECO:0007669"/>
    <property type="project" value="InterPro"/>
</dbReference>
<name>A0A1Y4MKG8_9FIRM</name>
<dbReference type="Pfam" id="PF07729">
    <property type="entry name" value="FCD"/>
    <property type="match status" value="1"/>
</dbReference>
<dbReference type="PANTHER" id="PTHR43537:SF5">
    <property type="entry name" value="UXU OPERON TRANSCRIPTIONAL REGULATOR"/>
    <property type="match status" value="1"/>
</dbReference>
<proteinExistence type="predicted"/>
<dbReference type="InterPro" id="IPR008920">
    <property type="entry name" value="TF_FadR/GntR_C"/>
</dbReference>
<evidence type="ECO:0000256" key="2">
    <source>
        <dbReference type="ARBA" id="ARBA00023125"/>
    </source>
</evidence>
<sequence>MIRYNEIKALPQEEQNAKLLRYFNDWSTRFTLAERVCNAMNQAILHLDVLPGEKISEEKLASVFGISRTPVREGLRRLQDLGLVTLIPNRGAEVVVFSDQEIQKIGLIRIPMDMVAAQQAMYYAGIADFDELERLCDACDKAVQDADLFGRVQWDSAFHLKIVELSRNELLLKYQNENYLRLQYMGITQFTKDQDSLQMVSLHREIVAAMRLHDEKRVCQAIYNHSAPFHHIENIEPHWFKASFE</sequence>
<evidence type="ECO:0000259" key="4">
    <source>
        <dbReference type="PROSITE" id="PS50949"/>
    </source>
</evidence>
<evidence type="ECO:0000313" key="5">
    <source>
        <dbReference type="EMBL" id="OUP69235.1"/>
    </source>
</evidence>
<dbReference type="Gene3D" id="1.10.10.10">
    <property type="entry name" value="Winged helix-like DNA-binding domain superfamily/Winged helix DNA-binding domain"/>
    <property type="match status" value="1"/>
</dbReference>
<dbReference type="InterPro" id="IPR011711">
    <property type="entry name" value="GntR_C"/>
</dbReference>
<dbReference type="RefSeq" id="WP_087301360.1">
    <property type="nucleotide sequence ID" value="NZ_NFKP01000011.1"/>
</dbReference>
<dbReference type="SUPFAM" id="SSF46785">
    <property type="entry name" value="Winged helix' DNA-binding domain"/>
    <property type="match status" value="1"/>
</dbReference>
<keyword evidence="3" id="KW-0804">Transcription</keyword>
<gene>
    <name evidence="5" type="ORF">B5F11_10215</name>
</gene>
<evidence type="ECO:0000256" key="3">
    <source>
        <dbReference type="ARBA" id="ARBA00023163"/>
    </source>
</evidence>
<comment type="caution">
    <text evidence="5">The sequence shown here is derived from an EMBL/GenBank/DDBJ whole genome shotgun (WGS) entry which is preliminary data.</text>
</comment>
<evidence type="ECO:0000256" key="1">
    <source>
        <dbReference type="ARBA" id="ARBA00023015"/>
    </source>
</evidence>
<dbReference type="SMART" id="SM00345">
    <property type="entry name" value="HTH_GNTR"/>
    <property type="match status" value="1"/>
</dbReference>
<reference evidence="6" key="1">
    <citation type="submission" date="2017-04" db="EMBL/GenBank/DDBJ databases">
        <title>Function of individual gut microbiota members based on whole genome sequencing of pure cultures obtained from chicken caecum.</title>
        <authorList>
            <person name="Medvecky M."/>
            <person name="Cejkova D."/>
            <person name="Polansky O."/>
            <person name="Karasova D."/>
            <person name="Kubasova T."/>
            <person name="Cizek A."/>
            <person name="Rychlik I."/>
        </authorList>
    </citation>
    <scope>NUCLEOTIDE SEQUENCE [LARGE SCALE GENOMIC DNA]</scope>
    <source>
        <strain evidence="6">An175</strain>
    </source>
</reference>
<dbReference type="InterPro" id="IPR036390">
    <property type="entry name" value="WH_DNA-bd_sf"/>
</dbReference>
<dbReference type="InterPro" id="IPR036388">
    <property type="entry name" value="WH-like_DNA-bd_sf"/>
</dbReference>
<dbReference type="Gene3D" id="1.20.120.530">
    <property type="entry name" value="GntR ligand-binding domain-like"/>
    <property type="match status" value="1"/>
</dbReference>
<dbReference type="Proteomes" id="UP000196386">
    <property type="component" value="Unassembled WGS sequence"/>
</dbReference>
<dbReference type="Pfam" id="PF00392">
    <property type="entry name" value="GntR"/>
    <property type="match status" value="1"/>
</dbReference>
<dbReference type="SMART" id="SM00895">
    <property type="entry name" value="FCD"/>
    <property type="match status" value="1"/>
</dbReference>
<dbReference type="InterPro" id="IPR000524">
    <property type="entry name" value="Tscrpt_reg_HTH_GntR"/>
</dbReference>
<dbReference type="GO" id="GO:0003677">
    <property type="term" value="F:DNA binding"/>
    <property type="evidence" value="ECO:0007669"/>
    <property type="project" value="UniProtKB-KW"/>
</dbReference>
<dbReference type="SUPFAM" id="SSF48008">
    <property type="entry name" value="GntR ligand-binding domain-like"/>
    <property type="match status" value="1"/>
</dbReference>
<keyword evidence="1" id="KW-0805">Transcription regulation</keyword>
<evidence type="ECO:0000313" key="6">
    <source>
        <dbReference type="Proteomes" id="UP000196386"/>
    </source>
</evidence>
<dbReference type="AlphaFoldDB" id="A0A1Y4MKG8"/>
<organism evidence="5 6">
    <name type="scientific">Anaerotruncus colihominis</name>
    <dbReference type="NCBI Taxonomy" id="169435"/>
    <lineage>
        <taxon>Bacteria</taxon>
        <taxon>Bacillati</taxon>
        <taxon>Bacillota</taxon>
        <taxon>Clostridia</taxon>
        <taxon>Eubacteriales</taxon>
        <taxon>Oscillospiraceae</taxon>
        <taxon>Anaerotruncus</taxon>
    </lineage>
</organism>
<dbReference type="PRINTS" id="PR00035">
    <property type="entry name" value="HTHGNTR"/>
</dbReference>
<keyword evidence="2" id="KW-0238">DNA-binding</keyword>